<accession>A0A1Y6G0C6</accession>
<organism evidence="1 2">
    <name type="scientific">Sphingopyxis terrae subsp. ummariensis</name>
    <dbReference type="NCBI Taxonomy" id="429001"/>
    <lineage>
        <taxon>Bacteria</taxon>
        <taxon>Pseudomonadati</taxon>
        <taxon>Pseudomonadota</taxon>
        <taxon>Alphaproteobacteria</taxon>
        <taxon>Sphingomonadales</taxon>
        <taxon>Sphingomonadaceae</taxon>
        <taxon>Sphingopyxis</taxon>
    </lineage>
</organism>
<name>A0A1Y6G0C6_9SPHN</name>
<evidence type="ECO:0000313" key="1">
    <source>
        <dbReference type="EMBL" id="SMQ79117.1"/>
    </source>
</evidence>
<dbReference type="Proteomes" id="UP000194469">
    <property type="component" value="Unassembled WGS sequence"/>
</dbReference>
<keyword evidence="2" id="KW-1185">Reference proteome</keyword>
<proteinExistence type="predicted"/>
<evidence type="ECO:0000313" key="2">
    <source>
        <dbReference type="Proteomes" id="UP000194469"/>
    </source>
</evidence>
<reference evidence="2" key="1">
    <citation type="submission" date="2017-04" db="EMBL/GenBank/DDBJ databases">
        <authorList>
            <person name="Varghese N."/>
            <person name="Submissions S."/>
        </authorList>
    </citation>
    <scope>NUCLEOTIDE SEQUENCE [LARGE SCALE GENOMIC DNA]</scope>
    <source>
        <strain evidence="2">UI2</strain>
    </source>
</reference>
<dbReference type="EMBL" id="FXWL01000003">
    <property type="protein sequence ID" value="SMQ79117.1"/>
    <property type="molecule type" value="Genomic_DNA"/>
</dbReference>
<gene>
    <name evidence="1" type="ORF">SAMN06295984_3119</name>
</gene>
<protein>
    <submittedName>
        <fullName evidence="1">Uncharacterized protein</fullName>
    </submittedName>
</protein>
<dbReference type="AlphaFoldDB" id="A0A1Y6G0C6"/>
<sequence length="99" mass="11305">MAWLAGEWTSSADMSGCGLGIVYGADGTWTLPRTTNGTYVITARQIVHTPTSVERQPWIDEELREGLKKPYTIYFERIDEETMRAKLEGKEWHTSYKCS</sequence>